<evidence type="ECO:0000313" key="7">
    <source>
        <dbReference type="Proteomes" id="UP000316541"/>
    </source>
</evidence>
<protein>
    <recommendedName>
        <fullName evidence="5">CBM2 domain-containing protein</fullName>
    </recommendedName>
</protein>
<accession>A0A544Y8K0</accession>
<evidence type="ECO:0000313" key="6">
    <source>
        <dbReference type="EMBL" id="TQS13095.1"/>
    </source>
</evidence>
<dbReference type="SUPFAM" id="SSF49265">
    <property type="entry name" value="Fibronectin type III"/>
    <property type="match status" value="1"/>
</dbReference>
<dbReference type="SUPFAM" id="SSF49384">
    <property type="entry name" value="Carbohydrate-binding domain"/>
    <property type="match status" value="1"/>
</dbReference>
<gene>
    <name evidence="6" type="ORF">FLX08_35445</name>
</gene>
<dbReference type="InterPro" id="IPR003961">
    <property type="entry name" value="FN3_dom"/>
</dbReference>
<proteinExistence type="predicted"/>
<dbReference type="Gene3D" id="2.60.40.10">
    <property type="entry name" value="Immunoglobulins"/>
    <property type="match status" value="1"/>
</dbReference>
<dbReference type="InterPro" id="IPR008965">
    <property type="entry name" value="CBM2/CBM3_carb-bd_dom_sf"/>
</dbReference>
<evidence type="ECO:0000256" key="1">
    <source>
        <dbReference type="ARBA" id="ARBA00023277"/>
    </source>
</evidence>
<dbReference type="EMBL" id="VIRM01000066">
    <property type="protein sequence ID" value="TQS13095.1"/>
    <property type="molecule type" value="Genomic_DNA"/>
</dbReference>
<dbReference type="Pfam" id="PF00553">
    <property type="entry name" value="CBM_2"/>
    <property type="match status" value="1"/>
</dbReference>
<comment type="caution">
    <text evidence="6">The sequence shown here is derived from an EMBL/GenBank/DDBJ whole genome shotgun (WGS) entry which is preliminary data.</text>
</comment>
<keyword evidence="1" id="KW-0119">Carbohydrate metabolism</keyword>
<dbReference type="InterPro" id="IPR036116">
    <property type="entry name" value="FN3_sf"/>
</dbReference>
<dbReference type="Gene3D" id="2.60.40.290">
    <property type="match status" value="1"/>
</dbReference>
<dbReference type="GO" id="GO:0000272">
    <property type="term" value="P:polysaccharide catabolic process"/>
    <property type="evidence" value="ECO:0007669"/>
    <property type="project" value="UniProtKB-KW"/>
</dbReference>
<dbReference type="PROSITE" id="PS51173">
    <property type="entry name" value="CBM2"/>
    <property type="match status" value="1"/>
</dbReference>
<evidence type="ECO:0000256" key="3">
    <source>
        <dbReference type="ARBA" id="ARBA00023326"/>
    </source>
</evidence>
<dbReference type="SMART" id="SM00637">
    <property type="entry name" value="CBD_II"/>
    <property type="match status" value="1"/>
</dbReference>
<dbReference type="AlphaFoldDB" id="A0A544Y8K0"/>
<dbReference type="InterPro" id="IPR001919">
    <property type="entry name" value="CBD2"/>
</dbReference>
<keyword evidence="3" id="KW-0624">Polysaccharide degradation</keyword>
<dbReference type="CDD" id="cd00063">
    <property type="entry name" value="FN3"/>
    <property type="match status" value="1"/>
</dbReference>
<dbReference type="GO" id="GO:0004553">
    <property type="term" value="F:hydrolase activity, hydrolyzing O-glycosyl compounds"/>
    <property type="evidence" value="ECO:0007669"/>
    <property type="project" value="InterPro"/>
</dbReference>
<feature type="region of interest" description="Disordered" evidence="4">
    <location>
        <begin position="1"/>
        <end position="35"/>
    </location>
</feature>
<dbReference type="RefSeq" id="WP_142624631.1">
    <property type="nucleotide sequence ID" value="NZ_VIRM01000066.1"/>
</dbReference>
<sequence>MTTPLRAAASAMPCNTGPASSAAPQNTPPSAPGTPEVVHVFLTSVTLRWAPATDEDGIACYYVREGTTNVATFQPAVTEGTFALPWPPYGVPYEDHELHVVAVDTKGAAGPASESVTVRVHNDVIVTTSPSVPAQGACRVTYQAYSWSSGMTVNISITNTGAQPVRDWRLAFTFPDTGQRVTSGWVATWSQTGAQVTAEAPAWGKNLAAGASITIGFNGTHTGVTPNPAQFRLNGSVCA</sequence>
<evidence type="ECO:0000256" key="4">
    <source>
        <dbReference type="SAM" id="MobiDB-lite"/>
    </source>
</evidence>
<evidence type="ECO:0000259" key="5">
    <source>
        <dbReference type="PROSITE" id="PS51173"/>
    </source>
</evidence>
<feature type="domain" description="CBM2" evidence="5">
    <location>
        <begin position="131"/>
        <end position="239"/>
    </location>
</feature>
<dbReference type="Proteomes" id="UP000316541">
    <property type="component" value="Unassembled WGS sequence"/>
</dbReference>
<dbReference type="GO" id="GO:0030247">
    <property type="term" value="F:polysaccharide binding"/>
    <property type="evidence" value="ECO:0007669"/>
    <property type="project" value="UniProtKB-UniRule"/>
</dbReference>
<keyword evidence="2" id="KW-0378">Hydrolase</keyword>
<dbReference type="InterPro" id="IPR012291">
    <property type="entry name" value="CBM2_carb-bd_dom_sf"/>
</dbReference>
<name>A0A544Y8K0_9ACTN</name>
<reference evidence="6 7" key="1">
    <citation type="submission" date="2019-07" db="EMBL/GenBank/DDBJ databases">
        <title>Microbispora hainanensis DSM 45428.</title>
        <authorList>
            <person name="Thawai C."/>
        </authorList>
    </citation>
    <scope>NUCLEOTIDE SEQUENCE [LARGE SCALE GENOMIC DNA]</scope>
    <source>
        <strain evidence="6 7">DSM 45428</strain>
    </source>
</reference>
<organism evidence="6 7">
    <name type="scientific">Microbispora hainanensis</name>
    <dbReference type="NCBI Taxonomy" id="568844"/>
    <lineage>
        <taxon>Bacteria</taxon>
        <taxon>Bacillati</taxon>
        <taxon>Actinomycetota</taxon>
        <taxon>Actinomycetes</taxon>
        <taxon>Streptosporangiales</taxon>
        <taxon>Streptosporangiaceae</taxon>
        <taxon>Microbispora</taxon>
    </lineage>
</organism>
<evidence type="ECO:0000256" key="2">
    <source>
        <dbReference type="ARBA" id="ARBA00023295"/>
    </source>
</evidence>
<dbReference type="InterPro" id="IPR013783">
    <property type="entry name" value="Ig-like_fold"/>
</dbReference>
<keyword evidence="2" id="KW-0326">Glycosidase</keyword>